<protein>
    <submittedName>
        <fullName evidence="3">DUF4955 domain-containing protein</fullName>
    </submittedName>
</protein>
<accession>A0ABX1RXS0</accession>
<reference evidence="3 4" key="1">
    <citation type="submission" date="2020-04" db="EMBL/GenBank/DDBJ databases">
        <title>A Flavivirga sp. nov.</title>
        <authorList>
            <person name="Sun X."/>
        </authorList>
    </citation>
    <scope>NUCLEOTIDE SEQUENCE [LARGE SCALE GENOMIC DNA]</scope>
    <source>
        <strain evidence="3 4">Y03</strain>
    </source>
</reference>
<dbReference type="EMBL" id="JABBHF010000007">
    <property type="protein sequence ID" value="NMH88382.1"/>
    <property type="molecule type" value="Genomic_DNA"/>
</dbReference>
<dbReference type="RefSeq" id="WP_169674073.1">
    <property type="nucleotide sequence ID" value="NZ_JABBHF010000007.1"/>
</dbReference>
<dbReference type="Proteomes" id="UP000746690">
    <property type="component" value="Unassembled WGS sequence"/>
</dbReference>
<evidence type="ECO:0000313" key="3">
    <source>
        <dbReference type="EMBL" id="NMH88382.1"/>
    </source>
</evidence>
<keyword evidence="4" id="KW-1185">Reference proteome</keyword>
<feature type="domain" description="Rhamnogalacturonase A/B/Epimerase-like pectate lyase" evidence="1">
    <location>
        <begin position="78"/>
        <end position="183"/>
    </location>
</feature>
<dbReference type="InterPro" id="IPR032532">
    <property type="entry name" value="DUF4955"/>
</dbReference>
<proteinExistence type="predicted"/>
<feature type="domain" description="DUF4955" evidence="2">
    <location>
        <begin position="396"/>
        <end position="549"/>
    </location>
</feature>
<evidence type="ECO:0000259" key="1">
    <source>
        <dbReference type="Pfam" id="PF12708"/>
    </source>
</evidence>
<dbReference type="InterPro" id="IPR012334">
    <property type="entry name" value="Pectin_lyas_fold"/>
</dbReference>
<dbReference type="PROSITE" id="PS51257">
    <property type="entry name" value="PROKAR_LIPOPROTEIN"/>
    <property type="match status" value="1"/>
</dbReference>
<organism evidence="3 4">
    <name type="scientific">Flavivirga algicola</name>
    <dbReference type="NCBI Taxonomy" id="2729136"/>
    <lineage>
        <taxon>Bacteria</taxon>
        <taxon>Pseudomonadati</taxon>
        <taxon>Bacteroidota</taxon>
        <taxon>Flavobacteriia</taxon>
        <taxon>Flavobacteriales</taxon>
        <taxon>Flavobacteriaceae</taxon>
        <taxon>Flavivirga</taxon>
    </lineage>
</organism>
<evidence type="ECO:0000313" key="4">
    <source>
        <dbReference type="Proteomes" id="UP000746690"/>
    </source>
</evidence>
<sequence>MKFRYKSSMISRIKISAAIIIFVLVSSCKAQEKAQIWQSYVTQKSTGKPTSIIDYSYAGYAFGEVGIPNSSVLNYPIFDVTTFGAIANDTIADDFAIAKAINAAEKKGKGVVFFPKGRFVVNKGEHTKGFEINSSNIILKGAGAGLDGTEIFMQDYMRHDKSLFKWTSPHMFTFKPKNLNVDTFCSTNIDSRPYPYVSKIVEDSKLGSKTIYVEDAKRFAGQSHIILVMPYNKESIIDFMGTLQTRPQWERINSKGIAANEIHKIASIKENTITLEKPLLTDIKKKYGWYVAPHEVIEACGFEDIHFIGNFQESFVHHKNKIHDGGWKGVKMAHVSNGWVRRCVFSNVNSAVGIVGSITSSVIMNVLNGKQGHGSVEMTFGTRNFVGLWKDDTDKGQWHGIDASHLAAGNVAWRIYAQKGRGFDLHSGSTRQTLYDCYEGYNMSGNGGNYKMEPHHLNGFTLWNFKQYGPAVANYNYWSLQPRKDNPQSPYWGFAISNPYIVGFHGANTTFNEASLGYVESIGKKVLPESLYEAQLTYRMGERPDWIDTVLETWEKWYKEVVKK</sequence>
<gene>
    <name evidence="3" type="ORF">HHX25_12780</name>
</gene>
<dbReference type="Pfam" id="PF12708">
    <property type="entry name" value="Pect-lyase_RHGA_epim"/>
    <property type="match status" value="1"/>
</dbReference>
<dbReference type="Pfam" id="PF16315">
    <property type="entry name" value="DUF4955"/>
    <property type="match status" value="1"/>
</dbReference>
<comment type="caution">
    <text evidence="3">The sequence shown here is derived from an EMBL/GenBank/DDBJ whole genome shotgun (WGS) entry which is preliminary data.</text>
</comment>
<dbReference type="SUPFAM" id="SSF51126">
    <property type="entry name" value="Pectin lyase-like"/>
    <property type="match status" value="1"/>
</dbReference>
<dbReference type="InterPro" id="IPR011050">
    <property type="entry name" value="Pectin_lyase_fold/virulence"/>
</dbReference>
<name>A0ABX1RXS0_9FLAO</name>
<evidence type="ECO:0000259" key="2">
    <source>
        <dbReference type="Pfam" id="PF16315"/>
    </source>
</evidence>
<dbReference type="Gene3D" id="2.160.20.10">
    <property type="entry name" value="Single-stranded right-handed beta-helix, Pectin lyase-like"/>
    <property type="match status" value="1"/>
</dbReference>
<dbReference type="InterPro" id="IPR024535">
    <property type="entry name" value="RHGA/B-epi-like_pectate_lyase"/>
</dbReference>